<reference evidence="3" key="1">
    <citation type="submission" date="2022-10" db="EMBL/GenBank/DDBJ databases">
        <title>Genome assembly of Pristionchus species.</title>
        <authorList>
            <person name="Yoshida K."/>
            <person name="Sommer R.J."/>
        </authorList>
    </citation>
    <scope>NUCLEOTIDE SEQUENCE [LARGE SCALE GENOMIC DNA]</scope>
    <source>
        <strain evidence="3">RS5460</strain>
    </source>
</reference>
<keyword evidence="3" id="KW-1185">Reference proteome</keyword>
<evidence type="ECO:0000313" key="2">
    <source>
        <dbReference type="EMBL" id="GMR47671.1"/>
    </source>
</evidence>
<evidence type="ECO:0000256" key="1">
    <source>
        <dbReference type="SAM" id="MobiDB-lite"/>
    </source>
</evidence>
<protein>
    <submittedName>
        <fullName evidence="2">Uncharacterized protein</fullName>
    </submittedName>
</protein>
<comment type="caution">
    <text evidence="2">The sequence shown here is derived from an EMBL/GenBank/DDBJ whole genome shotgun (WGS) entry which is preliminary data.</text>
</comment>
<accession>A0AAN5I1H5</accession>
<feature type="compositionally biased region" description="Basic and acidic residues" evidence="1">
    <location>
        <begin position="49"/>
        <end position="58"/>
    </location>
</feature>
<feature type="region of interest" description="Disordered" evidence="1">
    <location>
        <begin position="104"/>
        <end position="126"/>
    </location>
</feature>
<feature type="region of interest" description="Disordered" evidence="1">
    <location>
        <begin position="1"/>
        <end position="66"/>
    </location>
</feature>
<dbReference type="Proteomes" id="UP001328107">
    <property type="component" value="Unassembled WGS sequence"/>
</dbReference>
<feature type="non-terminal residue" evidence="2">
    <location>
        <position position="1"/>
    </location>
</feature>
<evidence type="ECO:0000313" key="3">
    <source>
        <dbReference type="Proteomes" id="UP001328107"/>
    </source>
</evidence>
<gene>
    <name evidence="2" type="ORF">PMAYCL1PPCAC_17866</name>
</gene>
<organism evidence="2 3">
    <name type="scientific">Pristionchus mayeri</name>
    <dbReference type="NCBI Taxonomy" id="1317129"/>
    <lineage>
        <taxon>Eukaryota</taxon>
        <taxon>Metazoa</taxon>
        <taxon>Ecdysozoa</taxon>
        <taxon>Nematoda</taxon>
        <taxon>Chromadorea</taxon>
        <taxon>Rhabditida</taxon>
        <taxon>Rhabditina</taxon>
        <taxon>Diplogasteromorpha</taxon>
        <taxon>Diplogasteroidea</taxon>
        <taxon>Neodiplogasteridae</taxon>
        <taxon>Pristionchus</taxon>
    </lineage>
</organism>
<dbReference type="EMBL" id="BTRK01000004">
    <property type="protein sequence ID" value="GMR47671.1"/>
    <property type="molecule type" value="Genomic_DNA"/>
</dbReference>
<proteinExistence type="predicted"/>
<sequence>KKKRSNAEEDDQFSSRESPLKEQKVRTMKRPSILTQATIDDSWDSDSSQSEKIEEGRSSPRPPSRKIFSSSYAVIRNRKAHSILPSEVFYSSVRFDPIQDVVDFDGAGKQSTHDPPKEKGTNPYRR</sequence>
<feature type="compositionally biased region" description="Basic and acidic residues" evidence="1">
    <location>
        <begin position="111"/>
        <end position="120"/>
    </location>
</feature>
<name>A0AAN5I1H5_9BILA</name>
<dbReference type="AlphaFoldDB" id="A0AAN5I1H5"/>